<feature type="transmembrane region" description="Helical" evidence="14">
    <location>
        <begin position="167"/>
        <end position="188"/>
    </location>
</feature>
<evidence type="ECO:0000313" key="17">
    <source>
        <dbReference type="EMBL" id="CAC5374921.1"/>
    </source>
</evidence>
<proteinExistence type="predicted"/>
<dbReference type="EMBL" id="CACVKT020002094">
    <property type="protein sequence ID" value="CAC5374921.1"/>
    <property type="molecule type" value="Genomic_DNA"/>
</dbReference>
<evidence type="ECO:0000313" key="18">
    <source>
        <dbReference type="Proteomes" id="UP000507470"/>
    </source>
</evidence>
<dbReference type="InterPro" id="IPR027359">
    <property type="entry name" value="Volt_channel_dom_sf"/>
</dbReference>
<keyword evidence="18" id="KW-1185">Reference proteome</keyword>
<feature type="compositionally biased region" description="Basic and acidic residues" evidence="13">
    <location>
        <begin position="748"/>
        <end position="757"/>
    </location>
</feature>
<gene>
    <name evidence="17" type="ORF">MCOR_12136</name>
</gene>
<keyword evidence="7" id="KW-0630">Potassium</keyword>
<feature type="compositionally biased region" description="Basic residues" evidence="13">
    <location>
        <begin position="783"/>
        <end position="800"/>
    </location>
</feature>
<dbReference type="PRINTS" id="PR01459">
    <property type="entry name" value="KCNQCHANNEL"/>
</dbReference>
<dbReference type="InterPro" id="IPR005821">
    <property type="entry name" value="Ion_trans_dom"/>
</dbReference>
<dbReference type="PANTHER" id="PTHR47735:SF9">
    <property type="entry name" value="POTASSIUM VOLTAGE-GATED CHANNEL SUBFAMILY KQT MEMBER 4-LIKE ISOFORM X1"/>
    <property type="match status" value="1"/>
</dbReference>
<keyword evidence="6" id="KW-0851">Voltage-gated channel</keyword>
<dbReference type="Gene3D" id="1.10.287.70">
    <property type="match status" value="1"/>
</dbReference>
<feature type="domain" description="Potassium channel voltage dependent KCNQ C-terminal" evidence="16">
    <location>
        <begin position="526"/>
        <end position="632"/>
    </location>
</feature>
<evidence type="ECO:0000256" key="5">
    <source>
        <dbReference type="ARBA" id="ARBA00022692"/>
    </source>
</evidence>
<dbReference type="InterPro" id="IPR003937">
    <property type="entry name" value="K_chnl_volt-dep_KCNQ"/>
</dbReference>
<sequence length="821" mass="93690">MTRKSNVKLTISVADQGHHDDCNDTSEWKFINHSSDSDDLLYSPKHEQSRKLKFDFMDVDIDTENNSISRNDIEKDLKGLSKRVVGSKRYAEPRMSLLGKPLNYRAHRKDARVRRLQARIYNFLERPKLWASVIYHIAMFVACVSCLVLSVLATIDDLSTDVISDVIMYIEPALLIWLTTEYIVRIWAAGCRSRYQGWSGRFRFMRRPLCIIDLILIISIVVILFVGSLSSAFAATSLRGLRFFQILRMVRMDRRGGSWKLLGSVIWAHRQELLTTLYIGILGLLFFSFLVYLAEKDSEKPKLKTFADAIWWGVITLCTVGYGDVVPKTWAGKVIAGFSAILGISFFALPAGILGSGFALKVQQQQRQKHLIRRRVPAAMLIQSLWRCYAADRNSISIATWKPHMIPCPSPTADRQFKNNASFVSRFSTRRRDRNTGGSNHSHSGNPHSPLIQPRKENNRRTNCLDQEEVPDTLHRNLISECIRSHLSLATGIADHRVDQLPLRKDNPSPPLSYEDDLDHSPKLHQITDVDKQAIRALRKIKYFVARRKFKEALRPYDVKDVIEQYSAGHVDMLGRVKNLQCRLDVILGKQGSKKKDVYDCNQSLASRIVKVERSVEDIESKMDLLIDMYKEDRKILLQSAQRQSSNPPLQTEITSCLKNSLTAPRSILQDKISSEPSTPTIRNAEKAMQRNLSDLGQRIKKRVTYRLLSLNESEKPSKHLDNASSKQKSRQLSSDSASDSDDTEFVFEDRNQDSKNEPVITFSVEKETRTDPQTDSIPTHNQKNHSIKGKRKLSSKRREKASDCNDSVCNSYGNSKDFKC</sequence>
<evidence type="ECO:0000256" key="10">
    <source>
        <dbReference type="ARBA" id="ARBA00023136"/>
    </source>
</evidence>
<dbReference type="FunFam" id="1.20.120.350:FF:000017">
    <property type="entry name" value="potassium voltage-gated channel subfamily KQT member 1"/>
    <property type="match status" value="1"/>
</dbReference>
<dbReference type="AlphaFoldDB" id="A0A6J8AWP3"/>
<comment type="subcellular location">
    <subcellularLocation>
        <location evidence="1">Cell membrane</location>
        <topology evidence="1">Multi-pass membrane protein</topology>
    </subcellularLocation>
</comment>
<evidence type="ECO:0000256" key="9">
    <source>
        <dbReference type="ARBA" id="ARBA00023065"/>
    </source>
</evidence>
<keyword evidence="3" id="KW-1003">Cell membrane</keyword>
<feature type="transmembrane region" description="Helical" evidence="14">
    <location>
        <begin position="209"/>
        <end position="234"/>
    </location>
</feature>
<comment type="catalytic activity">
    <reaction evidence="12">
        <text>K(+)(in) = K(+)(out)</text>
        <dbReference type="Rhea" id="RHEA:29463"/>
        <dbReference type="ChEBI" id="CHEBI:29103"/>
    </reaction>
</comment>
<evidence type="ECO:0000256" key="7">
    <source>
        <dbReference type="ARBA" id="ARBA00022958"/>
    </source>
</evidence>
<evidence type="ECO:0000256" key="2">
    <source>
        <dbReference type="ARBA" id="ARBA00022448"/>
    </source>
</evidence>
<dbReference type="Gene3D" id="1.20.120.350">
    <property type="entry name" value="Voltage-gated potassium channels. Chain C"/>
    <property type="match status" value="1"/>
</dbReference>
<evidence type="ECO:0000256" key="11">
    <source>
        <dbReference type="ARBA" id="ARBA00023303"/>
    </source>
</evidence>
<dbReference type="Gene3D" id="6.10.140.1910">
    <property type="match status" value="2"/>
</dbReference>
<keyword evidence="4" id="KW-0633">Potassium transport</keyword>
<accession>A0A6J8AWP3</accession>
<keyword evidence="2" id="KW-0813">Transport</keyword>
<evidence type="ECO:0000256" key="1">
    <source>
        <dbReference type="ARBA" id="ARBA00004651"/>
    </source>
</evidence>
<dbReference type="FunFam" id="1.10.287.70:FF:000016">
    <property type="entry name" value="Putative potassium voltage-gated channel subfamily KQT member 2"/>
    <property type="match status" value="1"/>
</dbReference>
<feature type="domain" description="Ion transport" evidence="15">
    <location>
        <begin position="134"/>
        <end position="365"/>
    </location>
</feature>
<feature type="transmembrane region" description="Helical" evidence="14">
    <location>
        <begin position="129"/>
        <end position="155"/>
    </location>
</feature>
<dbReference type="GO" id="GO:0008076">
    <property type="term" value="C:voltage-gated potassium channel complex"/>
    <property type="evidence" value="ECO:0007669"/>
    <property type="project" value="TreeGrafter"/>
</dbReference>
<feature type="compositionally biased region" description="Polar residues" evidence="13">
    <location>
        <begin position="723"/>
        <end position="733"/>
    </location>
</feature>
<reference evidence="17 18" key="1">
    <citation type="submission" date="2020-06" db="EMBL/GenBank/DDBJ databases">
        <authorList>
            <person name="Li R."/>
            <person name="Bekaert M."/>
        </authorList>
    </citation>
    <scope>NUCLEOTIDE SEQUENCE [LARGE SCALE GENOMIC DNA]</scope>
    <source>
        <strain evidence="18">wild</strain>
    </source>
</reference>
<evidence type="ECO:0000259" key="16">
    <source>
        <dbReference type="Pfam" id="PF03520"/>
    </source>
</evidence>
<keyword evidence="10 14" id="KW-0472">Membrane</keyword>
<dbReference type="GO" id="GO:0005249">
    <property type="term" value="F:voltage-gated potassium channel activity"/>
    <property type="evidence" value="ECO:0007669"/>
    <property type="project" value="InterPro"/>
</dbReference>
<organism evidence="17 18">
    <name type="scientific">Mytilus coruscus</name>
    <name type="common">Sea mussel</name>
    <dbReference type="NCBI Taxonomy" id="42192"/>
    <lineage>
        <taxon>Eukaryota</taxon>
        <taxon>Metazoa</taxon>
        <taxon>Spiralia</taxon>
        <taxon>Lophotrochozoa</taxon>
        <taxon>Mollusca</taxon>
        <taxon>Bivalvia</taxon>
        <taxon>Autobranchia</taxon>
        <taxon>Pteriomorphia</taxon>
        <taxon>Mytilida</taxon>
        <taxon>Mytiloidea</taxon>
        <taxon>Mytilidae</taxon>
        <taxon>Mytilinae</taxon>
        <taxon>Mytilus</taxon>
    </lineage>
</organism>
<feature type="region of interest" description="Disordered" evidence="13">
    <location>
        <begin position="500"/>
        <end position="519"/>
    </location>
</feature>
<dbReference type="PRINTS" id="PR00169">
    <property type="entry name" value="KCHANNEL"/>
</dbReference>
<evidence type="ECO:0000256" key="13">
    <source>
        <dbReference type="SAM" id="MobiDB-lite"/>
    </source>
</evidence>
<feature type="transmembrane region" description="Helical" evidence="14">
    <location>
        <begin position="306"/>
        <end position="323"/>
    </location>
</feature>
<dbReference type="Proteomes" id="UP000507470">
    <property type="component" value="Unassembled WGS sequence"/>
</dbReference>
<dbReference type="Pfam" id="PF03520">
    <property type="entry name" value="KCNQ_channel"/>
    <property type="match status" value="1"/>
</dbReference>
<evidence type="ECO:0000256" key="12">
    <source>
        <dbReference type="ARBA" id="ARBA00034430"/>
    </source>
</evidence>
<feature type="region of interest" description="Disordered" evidence="13">
    <location>
        <begin position="715"/>
        <end position="807"/>
    </location>
</feature>
<keyword evidence="11" id="KW-0407">Ion channel</keyword>
<dbReference type="OrthoDB" id="8879391at2759"/>
<evidence type="ECO:0000259" key="15">
    <source>
        <dbReference type="Pfam" id="PF00520"/>
    </source>
</evidence>
<evidence type="ECO:0000256" key="3">
    <source>
        <dbReference type="ARBA" id="ARBA00022475"/>
    </source>
</evidence>
<evidence type="ECO:0000256" key="14">
    <source>
        <dbReference type="SAM" id="Phobius"/>
    </source>
</evidence>
<dbReference type="PANTHER" id="PTHR47735">
    <property type="entry name" value="POTASSIUM VOLTAGE-GATED CHANNEL SUBFAMILY KQT MEMBER 4"/>
    <property type="match status" value="1"/>
</dbReference>
<dbReference type="Pfam" id="PF00520">
    <property type="entry name" value="Ion_trans"/>
    <property type="match status" value="1"/>
</dbReference>
<feature type="compositionally biased region" description="Low complexity" evidence="13">
    <location>
        <begin position="437"/>
        <end position="450"/>
    </location>
</feature>
<feature type="region of interest" description="Disordered" evidence="13">
    <location>
        <begin position="425"/>
        <end position="457"/>
    </location>
</feature>
<evidence type="ECO:0000256" key="4">
    <source>
        <dbReference type="ARBA" id="ARBA00022538"/>
    </source>
</evidence>
<name>A0A6J8AWP3_MYTCO</name>
<feature type="transmembrane region" description="Helical" evidence="14">
    <location>
        <begin position="273"/>
        <end position="294"/>
    </location>
</feature>
<dbReference type="InterPro" id="IPR013821">
    <property type="entry name" value="K_chnl_volt-dep_KCNQ_C"/>
</dbReference>
<feature type="transmembrane region" description="Helical" evidence="14">
    <location>
        <begin position="335"/>
        <end position="360"/>
    </location>
</feature>
<evidence type="ECO:0000256" key="6">
    <source>
        <dbReference type="ARBA" id="ARBA00022882"/>
    </source>
</evidence>
<keyword evidence="8 14" id="KW-1133">Transmembrane helix</keyword>
<keyword evidence="5 14" id="KW-0812">Transmembrane</keyword>
<keyword evidence="9" id="KW-0406">Ion transport</keyword>
<dbReference type="SUPFAM" id="SSF81324">
    <property type="entry name" value="Voltage-gated potassium channels"/>
    <property type="match status" value="1"/>
</dbReference>
<protein>
    <submittedName>
        <fullName evidence="17">KCNQ5</fullName>
    </submittedName>
</protein>
<evidence type="ECO:0000256" key="8">
    <source>
        <dbReference type="ARBA" id="ARBA00022989"/>
    </source>
</evidence>